<dbReference type="EMBL" id="JAMQGO010000009">
    <property type="protein sequence ID" value="MCM2563052.1"/>
    <property type="molecule type" value="Genomic_DNA"/>
</dbReference>
<accession>A0ACC5ZYC3</accession>
<reference evidence="1" key="1">
    <citation type="submission" date="2022-06" db="EMBL/GenBank/DDBJ databases">
        <title>Lutimaribacter sp. EGI FJ00013, a novel bacterium isolated from a salt lake sediment enrichment.</title>
        <authorList>
            <person name="Gao L."/>
            <person name="Fang B.-Z."/>
            <person name="Li W.-J."/>
        </authorList>
    </citation>
    <scope>NUCLEOTIDE SEQUENCE</scope>
    <source>
        <strain evidence="1">EGI FJ00013</strain>
    </source>
</reference>
<sequence>MTRAMKLTLAAIACFFLAVAGSFIWFVATWDRDAEQQVGQITQQQKDRLA</sequence>
<organism evidence="1 2">
    <name type="scientific">Lutimaribacter degradans</name>
    <dbReference type="NCBI Taxonomy" id="2945989"/>
    <lineage>
        <taxon>Bacteria</taxon>
        <taxon>Pseudomonadati</taxon>
        <taxon>Pseudomonadota</taxon>
        <taxon>Alphaproteobacteria</taxon>
        <taxon>Rhodobacterales</taxon>
        <taxon>Roseobacteraceae</taxon>
        <taxon>Lutimaribacter</taxon>
    </lineage>
</organism>
<evidence type="ECO:0000313" key="1">
    <source>
        <dbReference type="EMBL" id="MCM2563052.1"/>
    </source>
</evidence>
<evidence type="ECO:0000313" key="2">
    <source>
        <dbReference type="Proteomes" id="UP001203036"/>
    </source>
</evidence>
<proteinExistence type="predicted"/>
<gene>
    <name evidence="1" type="ORF">M8744_12930</name>
</gene>
<keyword evidence="2" id="KW-1185">Reference proteome</keyword>
<name>A0ACC5ZYC3_9RHOB</name>
<comment type="caution">
    <text evidence="1">The sequence shown here is derived from an EMBL/GenBank/DDBJ whole genome shotgun (WGS) entry which is preliminary data.</text>
</comment>
<protein>
    <submittedName>
        <fullName evidence="1">Uncharacterized protein</fullName>
    </submittedName>
</protein>
<dbReference type="Proteomes" id="UP001203036">
    <property type="component" value="Unassembled WGS sequence"/>
</dbReference>